<dbReference type="RefSeq" id="WP_018623700.1">
    <property type="nucleotide sequence ID" value="NZ_CP140158.1"/>
</dbReference>
<sequence>MNINKTLLLAAVLLGIQACAPSAYNIDKPEPSTISYANPAESQQSLHLIDNRPELEKTFSYGVLKAELLDNKTPVEPIAFLEQHTQAELEARNINALLATQGQSININKFVVRNHRTNAYTPFITFTMLSADIMSETGPERIALFIKRGKTPVWSFDEIIEPTFNQPLDLAVKEFVAKLNNHLFHQAMTDQEVQNLINRIKNSDDENTAYQDVYQLGFSNNPLALDALLELTNSDEEYIRLAAISGLGTLKAESSLERLKEIYATADIWQDKAMALKSIGDLGTDEARNFLMVASNELQNADDKERLWSQEVIDLYLK</sequence>
<protein>
    <submittedName>
        <fullName evidence="2">HEAT repeat domain-containing protein</fullName>
    </submittedName>
</protein>
<keyword evidence="1" id="KW-0732">Signal</keyword>
<dbReference type="InterPro" id="IPR016024">
    <property type="entry name" value="ARM-type_fold"/>
</dbReference>
<evidence type="ECO:0000313" key="2">
    <source>
        <dbReference type="EMBL" id="WQG85706.1"/>
    </source>
</evidence>
<reference evidence="2 3" key="1">
    <citation type="submission" date="2023-11" db="EMBL/GenBank/DDBJ databases">
        <title>MicrobeMod: A computational toolkit for identifying prokaryotic methylation and restriction-modification with nanopore sequencing.</title>
        <authorList>
            <person name="Crits-Christoph A."/>
            <person name="Kang S.C."/>
            <person name="Lee H."/>
            <person name="Ostrov N."/>
        </authorList>
    </citation>
    <scope>NUCLEOTIDE SEQUENCE [LARGE SCALE GENOMIC DNA]</scope>
    <source>
        <strain evidence="2 3">DSMZ 16071</strain>
    </source>
</reference>
<keyword evidence="3" id="KW-1185">Reference proteome</keyword>
<evidence type="ECO:0000256" key="1">
    <source>
        <dbReference type="SAM" id="SignalP"/>
    </source>
</evidence>
<dbReference type="Proteomes" id="UP001324185">
    <property type="component" value="Chromosome"/>
</dbReference>
<dbReference type="PROSITE" id="PS51257">
    <property type="entry name" value="PROKAR_LIPOPROTEIN"/>
    <property type="match status" value="1"/>
</dbReference>
<evidence type="ECO:0000313" key="3">
    <source>
        <dbReference type="Proteomes" id="UP001324185"/>
    </source>
</evidence>
<feature type="signal peptide" evidence="1">
    <location>
        <begin position="1"/>
        <end position="25"/>
    </location>
</feature>
<feature type="chain" id="PRO_5047078076" evidence="1">
    <location>
        <begin position="26"/>
        <end position="318"/>
    </location>
</feature>
<dbReference type="Pfam" id="PF13646">
    <property type="entry name" value="HEAT_2"/>
    <property type="match status" value="1"/>
</dbReference>
<dbReference type="EMBL" id="CP140158">
    <property type="protein sequence ID" value="WQG85706.1"/>
    <property type="molecule type" value="Genomic_DNA"/>
</dbReference>
<dbReference type="InterPro" id="IPR011989">
    <property type="entry name" value="ARM-like"/>
</dbReference>
<proteinExistence type="predicted"/>
<name>A0ABZ0X5N3_9GAMM</name>
<organism evidence="2 3">
    <name type="scientific">Kangiella aquimarina</name>
    <dbReference type="NCBI Taxonomy" id="261965"/>
    <lineage>
        <taxon>Bacteria</taxon>
        <taxon>Pseudomonadati</taxon>
        <taxon>Pseudomonadota</taxon>
        <taxon>Gammaproteobacteria</taxon>
        <taxon>Kangiellales</taxon>
        <taxon>Kangiellaceae</taxon>
        <taxon>Kangiella</taxon>
    </lineage>
</organism>
<accession>A0ABZ0X5N3</accession>
<dbReference type="SUPFAM" id="SSF48371">
    <property type="entry name" value="ARM repeat"/>
    <property type="match status" value="1"/>
</dbReference>
<gene>
    <name evidence="2" type="ORF">SR900_02190</name>
</gene>
<dbReference type="Gene3D" id="1.25.10.10">
    <property type="entry name" value="Leucine-rich Repeat Variant"/>
    <property type="match status" value="1"/>
</dbReference>